<protein>
    <submittedName>
        <fullName evidence="1">RCG37622</fullName>
    </submittedName>
</protein>
<evidence type="ECO:0000313" key="1">
    <source>
        <dbReference type="EMBL" id="EDL87961.1"/>
    </source>
</evidence>
<sequence length="62" mass="6970">MDSPYRMNLLTVQMGPPASVHLIKIILRGHAQKSIPQVILEPVKLAINTNHNNILVDRFLSL</sequence>
<organism evidence="1 2">
    <name type="scientific">Rattus norvegicus</name>
    <name type="common">Rat</name>
    <dbReference type="NCBI Taxonomy" id="10116"/>
    <lineage>
        <taxon>Eukaryota</taxon>
        <taxon>Metazoa</taxon>
        <taxon>Chordata</taxon>
        <taxon>Craniata</taxon>
        <taxon>Vertebrata</taxon>
        <taxon>Euteleostomi</taxon>
        <taxon>Mammalia</taxon>
        <taxon>Eutheria</taxon>
        <taxon>Euarchontoglires</taxon>
        <taxon>Glires</taxon>
        <taxon>Rodentia</taxon>
        <taxon>Myomorpha</taxon>
        <taxon>Muroidea</taxon>
        <taxon>Muridae</taxon>
        <taxon>Murinae</taxon>
        <taxon>Rattus</taxon>
    </lineage>
</organism>
<dbReference type="Proteomes" id="UP000234681">
    <property type="component" value="Chromosome 13"/>
</dbReference>
<evidence type="ECO:0000313" key="2">
    <source>
        <dbReference type="Proteomes" id="UP000234681"/>
    </source>
</evidence>
<dbReference type="EMBL" id="CH474028">
    <property type="protein sequence ID" value="EDL87961.1"/>
    <property type="molecule type" value="Genomic_DNA"/>
</dbReference>
<name>A6K816_RAT</name>
<proteinExistence type="predicted"/>
<reference evidence="2" key="1">
    <citation type="submission" date="2005-09" db="EMBL/GenBank/DDBJ databases">
        <authorList>
            <person name="Mural R.J."/>
            <person name="Li P.W."/>
            <person name="Adams M.D."/>
            <person name="Amanatides P.G."/>
            <person name="Baden-Tillson H."/>
            <person name="Barnstead M."/>
            <person name="Chin S.H."/>
            <person name="Dew I."/>
            <person name="Evans C.A."/>
            <person name="Ferriera S."/>
            <person name="Flanigan M."/>
            <person name="Fosler C."/>
            <person name="Glodek A."/>
            <person name="Gu Z."/>
            <person name="Holt R.A."/>
            <person name="Jennings D."/>
            <person name="Kraft C.L."/>
            <person name="Lu F."/>
            <person name="Nguyen T."/>
            <person name="Nusskern D.R."/>
            <person name="Pfannkoch C.M."/>
            <person name="Sitter C."/>
            <person name="Sutton G.G."/>
            <person name="Venter J.C."/>
            <person name="Wang Z."/>
            <person name="Woodage T."/>
            <person name="Zheng X.H."/>
            <person name="Zhong F."/>
        </authorList>
    </citation>
    <scope>NUCLEOTIDE SEQUENCE [LARGE SCALE GENOMIC DNA]</scope>
    <source>
        <strain>BN</strain>
        <strain evidence="2">Sprague-Dawley</strain>
    </source>
</reference>
<accession>A6K816</accession>
<dbReference type="AlphaFoldDB" id="A6K816"/>
<gene>
    <name evidence="1" type="ORF">rCG_37622</name>
</gene>